<dbReference type="InterPro" id="IPR018247">
    <property type="entry name" value="EF_Hand_1_Ca_BS"/>
</dbReference>
<reference evidence="7" key="1">
    <citation type="submission" date="2023-10" db="EMBL/GenBank/DDBJ databases">
        <authorList>
            <person name="Chen Y."/>
            <person name="Shah S."/>
            <person name="Dougan E. K."/>
            <person name="Thang M."/>
            <person name="Chan C."/>
        </authorList>
    </citation>
    <scope>NUCLEOTIDE SEQUENCE [LARGE SCALE GENOMIC DNA]</scope>
</reference>
<dbReference type="CDD" id="cd00139">
    <property type="entry name" value="PIPKc"/>
    <property type="match status" value="1"/>
</dbReference>
<feature type="coiled-coil region" evidence="3">
    <location>
        <begin position="283"/>
        <end position="310"/>
    </location>
</feature>
<proteinExistence type="predicted"/>
<dbReference type="InterPro" id="IPR023610">
    <property type="entry name" value="PInositol-4/5-P-5/4-kinase"/>
</dbReference>
<dbReference type="PRINTS" id="PR00450">
    <property type="entry name" value="RECOVERIN"/>
</dbReference>
<feature type="compositionally biased region" description="Low complexity" evidence="4">
    <location>
        <begin position="438"/>
        <end position="458"/>
    </location>
</feature>
<dbReference type="Gene3D" id="3.30.800.10">
    <property type="entry name" value="Phosphatidylinositol Phosphate Kinase II Beta"/>
    <property type="match status" value="1"/>
</dbReference>
<dbReference type="Proteomes" id="UP001189429">
    <property type="component" value="Unassembled WGS sequence"/>
</dbReference>
<evidence type="ECO:0000259" key="6">
    <source>
        <dbReference type="PROSITE" id="PS51455"/>
    </source>
</evidence>
<dbReference type="InterPro" id="IPR002498">
    <property type="entry name" value="PInositol-4-P-4/5-kinase_core"/>
</dbReference>
<feature type="non-terminal residue" evidence="7">
    <location>
        <position position="1"/>
    </location>
</feature>
<keyword evidence="2" id="KW-0808">Transferase</keyword>
<keyword evidence="2" id="KW-0418">Kinase</keyword>
<evidence type="ECO:0000256" key="3">
    <source>
        <dbReference type="SAM" id="Coils"/>
    </source>
</evidence>
<evidence type="ECO:0000313" key="8">
    <source>
        <dbReference type="Proteomes" id="UP001189429"/>
    </source>
</evidence>
<organism evidence="7 8">
    <name type="scientific">Prorocentrum cordatum</name>
    <dbReference type="NCBI Taxonomy" id="2364126"/>
    <lineage>
        <taxon>Eukaryota</taxon>
        <taxon>Sar</taxon>
        <taxon>Alveolata</taxon>
        <taxon>Dinophyceae</taxon>
        <taxon>Prorocentrales</taxon>
        <taxon>Prorocentraceae</taxon>
        <taxon>Prorocentrum</taxon>
    </lineage>
</organism>
<gene>
    <name evidence="7" type="ORF">PCOR1329_LOCUS29015</name>
</gene>
<keyword evidence="1" id="KW-0106">Calcium</keyword>
<dbReference type="PANTHER" id="PTHR23086">
    <property type="entry name" value="PHOSPHATIDYLINOSITOL-4-PHOSPHATE 5-KINASE"/>
    <property type="match status" value="1"/>
</dbReference>
<evidence type="ECO:0000259" key="5">
    <source>
        <dbReference type="PROSITE" id="PS50222"/>
    </source>
</evidence>
<protein>
    <recommendedName>
        <fullName evidence="9">Phosphatidylinositol-4-phosphate 5-kinase</fullName>
    </recommendedName>
</protein>
<feature type="region of interest" description="Disordered" evidence="4">
    <location>
        <begin position="434"/>
        <end position="486"/>
    </location>
</feature>
<dbReference type="SMART" id="SM00330">
    <property type="entry name" value="PIPKc"/>
    <property type="match status" value="1"/>
</dbReference>
<feature type="compositionally biased region" description="Low complexity" evidence="4">
    <location>
        <begin position="327"/>
        <end position="336"/>
    </location>
</feature>
<keyword evidence="3" id="KW-0175">Coiled coil</keyword>
<evidence type="ECO:0000256" key="1">
    <source>
        <dbReference type="ARBA" id="ARBA00022837"/>
    </source>
</evidence>
<dbReference type="InterPro" id="IPR011992">
    <property type="entry name" value="EF-hand-dom_pair"/>
</dbReference>
<dbReference type="PROSITE" id="PS50222">
    <property type="entry name" value="EF_HAND_2"/>
    <property type="match status" value="1"/>
</dbReference>
<feature type="domain" description="EF-hand" evidence="5">
    <location>
        <begin position="119"/>
        <end position="154"/>
    </location>
</feature>
<dbReference type="InterPro" id="IPR027483">
    <property type="entry name" value="PInositol-4-P-4/5-kinase_C_sf"/>
</dbReference>
<evidence type="ECO:0000256" key="2">
    <source>
        <dbReference type="PROSITE-ProRule" id="PRU00781"/>
    </source>
</evidence>
<comment type="caution">
    <text evidence="7">The sequence shown here is derived from an EMBL/GenBank/DDBJ whole genome shotgun (WGS) entry which is preliminary data.</text>
</comment>
<dbReference type="PROSITE" id="PS00018">
    <property type="entry name" value="EF_HAND_1"/>
    <property type="match status" value="1"/>
</dbReference>
<dbReference type="PROSITE" id="PS51455">
    <property type="entry name" value="PIPK"/>
    <property type="match status" value="1"/>
</dbReference>
<dbReference type="SUPFAM" id="SSF56104">
    <property type="entry name" value="SAICAR synthase-like"/>
    <property type="match status" value="1"/>
</dbReference>
<dbReference type="EMBL" id="CAUYUJ010010829">
    <property type="protein sequence ID" value="CAK0830352.1"/>
    <property type="molecule type" value="Genomic_DNA"/>
</dbReference>
<feature type="compositionally biased region" description="Low complexity" evidence="4">
    <location>
        <begin position="14"/>
        <end position="23"/>
    </location>
</feature>
<dbReference type="Gene3D" id="3.30.810.10">
    <property type="entry name" value="2-Layer Sandwich"/>
    <property type="match status" value="1"/>
</dbReference>
<dbReference type="SUPFAM" id="SSF47473">
    <property type="entry name" value="EF-hand"/>
    <property type="match status" value="1"/>
</dbReference>
<evidence type="ECO:0000256" key="4">
    <source>
        <dbReference type="SAM" id="MobiDB-lite"/>
    </source>
</evidence>
<dbReference type="Pfam" id="PF01504">
    <property type="entry name" value="PIP5K"/>
    <property type="match status" value="1"/>
</dbReference>
<dbReference type="InterPro" id="IPR002048">
    <property type="entry name" value="EF_hand_dom"/>
</dbReference>
<sequence>SSAKARAAAPTPGEPRCAARGRPPAAPYACRVVRQSILAGSTSAPLSAGMTVRRPLSCVSAGQLPREIPAELLQDVLGRRTLCVDEAKALYKRFRQLAPDGWLNPDQFKVSMGVLGLTDDSFIAERMFEVFDQNGDGLLCFSEFSSSLGVMLKGTEDQKLKLSFDMVAGRKAWIAKADFKNLVSACNAAKASMAVPQDGLTREDEVERLFEELAAHCGEVQDGEPVLTLDGYKWAAETNEDFLSCLGLSQPASFRRSTSCGHQARGGAAELGPAHAAVPLETLGELQQRIEALSRMVRDAREDLQLQQLRSVVASMSQEQPWPPCESEPSEAAEPARWPPPAAEEGPPALSVRKLLSTTVAVEKLFSGVLSLCAPPSLDAADQVHEVVAVSPARQDDEEDLGPASPRPEGKFLETVAHELDGILGLCNQCHGKPPAPQARGGRAGLGALPALGPPSALTPRAAASQRVTATASAAEGGGAPGPRHPLAVHRVQSRRMPTLTQPVAHHHLKRHRVLGPRKGLAVHFGHENWNMVVSMMIGIRLSIGRARGERRREMQPVDFSMKEKFTIAPRYANIFDSTASPRAIKYRFIDYAPMVFQRIRLSFGIDTDEYLHSVGPEQLLGNMILGNLSSLSEQTSEGKSGAFFYYTADGKYMLKTVSKAEYRTLRRMLREYYDHLQNNPQTMLVRFLGLHCLSVMEQLRGTETMLHSTQKMYFVVMANMFNTPVEIHRKYDLKGSWVGRSTDQANPEQAVLKDVDFRDAQEQLLVGADAARALAAQLEADTKFLCESQVIDYSLLVGIHEVDRVSPEISCERDGGVRDLRRAPSTESAAALLGGELHVDSLPLHQRHLGGILSSDRKFLYFMGVIDMFKTYDAKAKVEHHAKALVYERAGVSCCSPEMYRSRFMAFMRTAMA</sequence>
<feature type="region of interest" description="Disordered" evidence="4">
    <location>
        <begin position="1"/>
        <end position="23"/>
    </location>
</feature>
<keyword evidence="2" id="KW-0547">Nucleotide-binding</keyword>
<feature type="domain" description="PIPK" evidence="6">
    <location>
        <begin position="526"/>
        <end position="913"/>
    </location>
</feature>
<dbReference type="PANTHER" id="PTHR23086:SF8">
    <property type="entry name" value="PHOSPHATIDYLINOSITOL 5-PHOSPHATE 4-KINASE, ISOFORM A"/>
    <property type="match status" value="1"/>
</dbReference>
<keyword evidence="2" id="KW-0067">ATP-binding</keyword>
<dbReference type="Gene3D" id="1.10.238.10">
    <property type="entry name" value="EF-hand"/>
    <property type="match status" value="1"/>
</dbReference>
<feature type="region of interest" description="Disordered" evidence="4">
    <location>
        <begin position="315"/>
        <end position="347"/>
    </location>
</feature>
<dbReference type="InterPro" id="IPR027484">
    <property type="entry name" value="PInositol-4-P-5-kinase_N"/>
</dbReference>
<name>A0ABN9SF32_9DINO</name>
<accession>A0ABN9SF32</accession>
<evidence type="ECO:0008006" key="9">
    <source>
        <dbReference type="Google" id="ProtNLM"/>
    </source>
</evidence>
<keyword evidence="8" id="KW-1185">Reference proteome</keyword>
<evidence type="ECO:0000313" key="7">
    <source>
        <dbReference type="EMBL" id="CAK0830352.1"/>
    </source>
</evidence>